<evidence type="ECO:0000256" key="1">
    <source>
        <dbReference type="SAM" id="MobiDB-lite"/>
    </source>
</evidence>
<organism evidence="2">
    <name type="scientific">Spironucleus salmonicida</name>
    <dbReference type="NCBI Taxonomy" id="348837"/>
    <lineage>
        <taxon>Eukaryota</taxon>
        <taxon>Metamonada</taxon>
        <taxon>Diplomonadida</taxon>
        <taxon>Hexamitidae</taxon>
        <taxon>Hexamitinae</taxon>
        <taxon>Spironucleus</taxon>
    </lineage>
</organism>
<dbReference type="EMBL" id="AUWU02000007">
    <property type="protein sequence ID" value="KAH0570536.1"/>
    <property type="molecule type" value="Genomic_DNA"/>
</dbReference>
<feature type="region of interest" description="Disordered" evidence="1">
    <location>
        <begin position="1"/>
        <end position="32"/>
    </location>
</feature>
<proteinExistence type="predicted"/>
<accession>V6LXL0</accession>
<dbReference type="EMBL" id="KI545953">
    <property type="protein sequence ID" value="EST49285.1"/>
    <property type="molecule type" value="Genomic_DNA"/>
</dbReference>
<evidence type="ECO:0000313" key="3">
    <source>
        <dbReference type="EMBL" id="KAH0570536.1"/>
    </source>
</evidence>
<dbReference type="VEuPathDB" id="GiardiaDB:SS50377_26816"/>
<name>V6LXL0_9EUKA</name>
<gene>
    <name evidence="2" type="ORF">SS50377_10508</name>
    <name evidence="3" type="ORF">SS50377_26816</name>
</gene>
<reference evidence="2 3" key="1">
    <citation type="journal article" date="2014" name="PLoS Genet.">
        <title>The Genome of Spironucleus salmonicida Highlights a Fish Pathogen Adapted to Fluctuating Environments.</title>
        <authorList>
            <person name="Xu F."/>
            <person name="Jerlstrom-Hultqvist J."/>
            <person name="Einarsson E."/>
            <person name="Astvaldsson A."/>
            <person name="Svard S.G."/>
            <person name="Andersson J.O."/>
        </authorList>
    </citation>
    <scope>NUCLEOTIDE SEQUENCE</scope>
    <source>
        <strain evidence="3">ATCC 50377</strain>
    </source>
</reference>
<evidence type="ECO:0000313" key="2">
    <source>
        <dbReference type="EMBL" id="EST49285.1"/>
    </source>
</evidence>
<evidence type="ECO:0000313" key="4">
    <source>
        <dbReference type="Proteomes" id="UP000018208"/>
    </source>
</evidence>
<reference evidence="3" key="2">
    <citation type="submission" date="2020-12" db="EMBL/GenBank/DDBJ databases">
        <title>New Spironucleus salmonicida genome in near-complete chromosomes.</title>
        <authorList>
            <person name="Xu F."/>
            <person name="Kurt Z."/>
            <person name="Jimenez-Gonzalez A."/>
            <person name="Astvaldsson A."/>
            <person name="Andersson J.O."/>
            <person name="Svard S.G."/>
        </authorList>
    </citation>
    <scope>NUCLEOTIDE SEQUENCE</scope>
    <source>
        <strain evidence="3">ATCC 50377</strain>
    </source>
</reference>
<protein>
    <submittedName>
        <fullName evidence="2">Uncharacterized protein</fullName>
    </submittedName>
</protein>
<dbReference type="Proteomes" id="UP000018208">
    <property type="component" value="Unassembled WGS sequence"/>
</dbReference>
<sequence length="539" mass="62874">MNNSDDQDQYSHNDCDNYDQYSDDQSKPVKLELNNDPPIIDVTYFSYKIKDTTQEYIQIISTVDSTICNQEDIKIFLSQQEPSAKVIPIYTQHLESYISEYKKFERFVNERTPGKCLKITIPKDNNRFKVIGFCSELEEKYSFFSFKNIDKITLELQFQKNFCKQMFKQRYIHFTISKASALRQLLRELPDYQQQITYESLIIYNQKNDYARVVAPSILLASSLIIGATKLQIQVGDFELSDTKKLNHVTQMKIVIQGDLGGLELQLNQVRDYKLPLRVPYYGNQDASVLIAQKQYFKAAVSILQYETGFIHKEIKQFLQTIIEQANKLNNETKPSKLAKALLSLNLTDKSYKQDRIIRDLIFSIYNTESSKFFTALYGPALSRGSQLAYNLKNVRRNDVVLIDDKIQISQVEMNAQMEEMLIPQIGAQYDELINEFKESGNRYIHSNKGYFIRANIYPKDISGNCLITKAKWRKVLHDFSKNLTWKSKSNKLVVKIIYDKEIEMSAEEFIYSISGYNAYDQINENKKIREEKLNEKIS</sequence>
<keyword evidence="4" id="KW-1185">Reference proteome</keyword>
<dbReference type="AlphaFoldDB" id="V6LXL0"/>